<keyword evidence="2" id="KW-1185">Reference proteome</keyword>
<dbReference type="Proteomes" id="UP001431784">
    <property type="component" value="Unassembled WGS sequence"/>
</dbReference>
<accession>A0ABT5TD15</accession>
<dbReference type="Gene3D" id="1.50.10.20">
    <property type="match status" value="1"/>
</dbReference>
<sequence>MDTTTNTSFRKILEELEERITVLPAPYPRYVVFLSSSNGQERARVTTITANDFQDLKHQLTRAHLKPQRSAKFLRLDWVASVRAMPYGDYVKALQVVKRNYSRKGLSFDAAFNRALTEAEINANALLYRGAKVPHCEVNLNNLKVYWKRRFAEAVQMPAPSDMIYLFTSEGLFREKNDDVVTRLLPTGPNAGRRTFNMNEPPQLESVIRDGARYLANEVNTDGTFNYGWFPCFDRPIDHYNTLRHASSTYALSEAYGLLRTETLRASIERSLHHLATKRIIQPLGPTGPAYLVDLANEIKLGGNAVAILAICKHAQTTGDRQYIPLAERLGEGILSMKRADGSFNHVLHADSLELKQQRRTVYYDGEAAFALVRLHEITGDARWLEAVRQAVAQFIEKDYWQYNDHWLAYCMAELLRHDPDPEYVRFAVRNVKDYLGFIAGRITTFPTLLELCCATRLLIRQALEDPALRPCLEGLNLPSFVNAMEARAQYLANGVFFPEVAMHFRNPERIMGSFFIRHHGFRVRIDDVEHYLSGLIAYRDYLDDREAFASMVGK</sequence>
<evidence type="ECO:0000313" key="2">
    <source>
        <dbReference type="Proteomes" id="UP001431784"/>
    </source>
</evidence>
<dbReference type="SUPFAM" id="SSF48208">
    <property type="entry name" value="Six-hairpin glycosidases"/>
    <property type="match status" value="1"/>
</dbReference>
<dbReference type="EMBL" id="JAQZSM010000023">
    <property type="protein sequence ID" value="MDD7973017.1"/>
    <property type="molecule type" value="Genomic_DNA"/>
</dbReference>
<name>A0ABT5TD15_9RHOB</name>
<proteinExistence type="predicted"/>
<gene>
    <name evidence="1" type="ORF">PUT78_18185</name>
</gene>
<evidence type="ECO:0000313" key="1">
    <source>
        <dbReference type="EMBL" id="MDD7973017.1"/>
    </source>
</evidence>
<dbReference type="InterPro" id="IPR008928">
    <property type="entry name" value="6-hairpin_glycosidase_sf"/>
</dbReference>
<comment type="caution">
    <text evidence="1">The sequence shown here is derived from an EMBL/GenBank/DDBJ whole genome shotgun (WGS) entry which is preliminary data.</text>
</comment>
<dbReference type="RefSeq" id="WP_274353690.1">
    <property type="nucleotide sequence ID" value="NZ_JAQZSM010000023.1"/>
</dbReference>
<reference evidence="1" key="1">
    <citation type="submission" date="2023-02" db="EMBL/GenBank/DDBJ databases">
        <title>Description of Roseinatronobacter alkalisoli sp. nov., an alkaliphilic bacerium isolated from soda soil.</title>
        <authorList>
            <person name="Wei W."/>
        </authorList>
    </citation>
    <scope>NUCLEOTIDE SEQUENCE</scope>
    <source>
        <strain evidence="1">HJB301</strain>
    </source>
</reference>
<protein>
    <submittedName>
        <fullName evidence="1">Uncharacterized protein</fullName>
    </submittedName>
</protein>
<organism evidence="1 2">
    <name type="scientific">Roseinatronobacter alkalisoli</name>
    <dbReference type="NCBI Taxonomy" id="3028235"/>
    <lineage>
        <taxon>Bacteria</taxon>
        <taxon>Pseudomonadati</taxon>
        <taxon>Pseudomonadota</taxon>
        <taxon>Alphaproteobacteria</taxon>
        <taxon>Rhodobacterales</taxon>
        <taxon>Paracoccaceae</taxon>
        <taxon>Roseinatronobacter</taxon>
    </lineage>
</organism>